<feature type="transmembrane region" description="Helical" evidence="2">
    <location>
        <begin position="654"/>
        <end position="679"/>
    </location>
</feature>
<gene>
    <name evidence="4" type="ORF">N7505_003371</name>
</gene>
<dbReference type="PANTHER" id="PTHR35395:SF1">
    <property type="entry name" value="DUF6536 DOMAIN-CONTAINING PROTEIN"/>
    <property type="match status" value="1"/>
</dbReference>
<name>A0ABQ8WPZ4_PENCH</name>
<keyword evidence="2" id="KW-0812">Transmembrane</keyword>
<evidence type="ECO:0000256" key="1">
    <source>
        <dbReference type="SAM" id="MobiDB-lite"/>
    </source>
</evidence>
<evidence type="ECO:0000313" key="5">
    <source>
        <dbReference type="Proteomes" id="UP001220256"/>
    </source>
</evidence>
<dbReference type="PANTHER" id="PTHR35395">
    <property type="entry name" value="DUF6536 DOMAIN-CONTAINING PROTEIN"/>
    <property type="match status" value="1"/>
</dbReference>
<feature type="transmembrane region" description="Helical" evidence="2">
    <location>
        <begin position="699"/>
        <end position="724"/>
    </location>
</feature>
<keyword evidence="5" id="KW-1185">Reference proteome</keyword>
<dbReference type="EMBL" id="JAPVEB010000002">
    <property type="protein sequence ID" value="KAJ5274826.1"/>
    <property type="molecule type" value="Genomic_DNA"/>
</dbReference>
<evidence type="ECO:0000256" key="2">
    <source>
        <dbReference type="SAM" id="Phobius"/>
    </source>
</evidence>
<feature type="transmembrane region" description="Helical" evidence="2">
    <location>
        <begin position="107"/>
        <end position="132"/>
    </location>
</feature>
<feature type="transmembrane region" description="Helical" evidence="2">
    <location>
        <begin position="523"/>
        <end position="546"/>
    </location>
</feature>
<proteinExistence type="predicted"/>
<feature type="region of interest" description="Disordered" evidence="1">
    <location>
        <begin position="774"/>
        <end position="807"/>
    </location>
</feature>
<reference evidence="4 5" key="1">
    <citation type="journal article" date="2023" name="IMA Fungus">
        <title>Comparative genomic study of the Penicillium genus elucidates a diverse pangenome and 15 lateral gene transfer events.</title>
        <authorList>
            <person name="Petersen C."/>
            <person name="Sorensen T."/>
            <person name="Nielsen M.R."/>
            <person name="Sondergaard T.E."/>
            <person name="Sorensen J.L."/>
            <person name="Fitzpatrick D.A."/>
            <person name="Frisvad J.C."/>
            <person name="Nielsen K.L."/>
        </authorList>
    </citation>
    <scope>NUCLEOTIDE SEQUENCE [LARGE SCALE GENOMIC DNA]</scope>
    <source>
        <strain evidence="4 5">IBT 3361</strain>
    </source>
</reference>
<dbReference type="InterPro" id="IPR046623">
    <property type="entry name" value="DUF6536"/>
</dbReference>
<keyword evidence="2" id="KW-0472">Membrane</keyword>
<dbReference type="Proteomes" id="UP001220256">
    <property type="component" value="Unassembled WGS sequence"/>
</dbReference>
<feature type="transmembrane region" description="Helical" evidence="2">
    <location>
        <begin position="218"/>
        <end position="238"/>
    </location>
</feature>
<accession>A0ABQ8WPZ4</accession>
<feature type="transmembrane region" description="Helical" evidence="2">
    <location>
        <begin position="427"/>
        <end position="447"/>
    </location>
</feature>
<protein>
    <recommendedName>
        <fullName evidence="3">DUF6536 domain-containing protein</fullName>
    </recommendedName>
</protein>
<dbReference type="Pfam" id="PF20163">
    <property type="entry name" value="DUF6536"/>
    <property type="match status" value="1"/>
</dbReference>
<feature type="domain" description="DUF6536" evidence="3">
    <location>
        <begin position="104"/>
        <end position="261"/>
    </location>
</feature>
<comment type="caution">
    <text evidence="4">The sequence shown here is derived from an EMBL/GenBank/DDBJ whole genome shotgun (WGS) entry which is preliminary data.</text>
</comment>
<evidence type="ECO:0000313" key="4">
    <source>
        <dbReference type="EMBL" id="KAJ5274826.1"/>
    </source>
</evidence>
<organism evidence="4 5">
    <name type="scientific">Penicillium chrysogenum</name>
    <name type="common">Penicillium notatum</name>
    <dbReference type="NCBI Taxonomy" id="5076"/>
    <lineage>
        <taxon>Eukaryota</taxon>
        <taxon>Fungi</taxon>
        <taxon>Dikarya</taxon>
        <taxon>Ascomycota</taxon>
        <taxon>Pezizomycotina</taxon>
        <taxon>Eurotiomycetes</taxon>
        <taxon>Eurotiomycetidae</taxon>
        <taxon>Eurotiales</taxon>
        <taxon>Aspergillaceae</taxon>
        <taxon>Penicillium</taxon>
        <taxon>Penicillium chrysogenum species complex</taxon>
    </lineage>
</organism>
<evidence type="ECO:0000259" key="3">
    <source>
        <dbReference type="Pfam" id="PF20163"/>
    </source>
</evidence>
<sequence length="807" mass="88980">MKNLVPLPGKRKVGNIWAWARSLAPSQRYDEAADSDSHDTGLLVLASQQPLSSVSKTRTKERTVQDQTLVTRISGEATATTDEHRDIPAHVLENNGPNKPRSSWIKGVYLCGYATACLLLSNVIFVSVLAGLSSKFPGSGGSSNSKVIYDGSCDVTGRWNTGLHVIINVISTCTLAASNYCMQTLVAPTRDEINIAHAKRCWLDVGGSSFRNLFAISYARLGLWIVLLLTATPLHLFYNSLVFASLNYNHFWSFAAPHDFTLEGVRNLTTPALQNCFVIGAGDATSTHTDEILGWNQQILKIEGSKSDRISAEECYEKAYKTNGQSGYKGIILLTSNRSMSDGGSESVLRIRGWSHPGEVWATPFVNSDPKNIQDHECTSGYAFPGNGYSYDLIPTPRFSYTSDTMHVTDCLAVEGKSNCQLFYNPIIAVIVIVATFVKVIAIFLAAQIHKSRSSPLLTSGDAIASFLEDPDETTKGMCWASMNSIKKKNWTTRPKGQEPQQQAVRYQLLTKPQQWRKASSPIHWFVTMFIFLFCIITTLLIYPFVAVPFPTTDVSRGTDELTWQAIWDLDSMARQKASTASSGSNYSELQGVVTANSAQIIVSLCYYFYNSLLTRMLLSAEYSSYGVNRKPLRVTWPVEGSKQRSTYWLSIPYPYGLAAMALFTILHWLVSRGIYFVLAFPYDTDGNLVYAQKKSVPASSYMALICAAVVLAVLGIMVIGVSFRRLKSAIPLAGTCSAAISAACHLPENVRTDTVTHGDLMWGETDLPWAFDSGHDDDDDESDRPKGHCSFTPSEARQPSLDKLYA</sequence>
<keyword evidence="2" id="KW-1133">Transmembrane helix</keyword>